<proteinExistence type="predicted"/>
<gene>
    <name evidence="2" type="ordered locus">STAUR_5716</name>
</gene>
<reference evidence="2 3" key="1">
    <citation type="journal article" date="2011" name="Mol. Biol. Evol.">
        <title>Comparative genomic analysis of fruiting body formation in Myxococcales.</title>
        <authorList>
            <person name="Huntley S."/>
            <person name="Hamann N."/>
            <person name="Wegener-Feldbrugge S."/>
            <person name="Treuner-Lange A."/>
            <person name="Kube M."/>
            <person name="Reinhardt R."/>
            <person name="Klages S."/>
            <person name="Muller R."/>
            <person name="Ronning C.M."/>
            <person name="Nierman W.C."/>
            <person name="Sogaard-Andersen L."/>
        </authorList>
    </citation>
    <scope>NUCLEOTIDE SEQUENCE [LARGE SCALE GENOMIC DNA]</scope>
    <source>
        <strain evidence="2 3">DW4/3-1</strain>
    </source>
</reference>
<feature type="signal peptide" evidence="1">
    <location>
        <begin position="1"/>
        <end position="17"/>
    </location>
</feature>
<dbReference type="eggNOG" id="ENOG50317C0">
    <property type="taxonomic scope" value="Bacteria"/>
</dbReference>
<dbReference type="AlphaFoldDB" id="E3FVT8"/>
<keyword evidence="1" id="KW-0732">Signal</keyword>
<organism evidence="2 3">
    <name type="scientific">Stigmatella aurantiaca (strain DW4/3-1)</name>
    <dbReference type="NCBI Taxonomy" id="378806"/>
    <lineage>
        <taxon>Bacteria</taxon>
        <taxon>Pseudomonadati</taxon>
        <taxon>Myxococcota</taxon>
        <taxon>Myxococcia</taxon>
        <taxon>Myxococcales</taxon>
        <taxon>Cystobacterineae</taxon>
        <taxon>Archangiaceae</taxon>
        <taxon>Stigmatella</taxon>
    </lineage>
</organism>
<dbReference type="PROSITE" id="PS51257">
    <property type="entry name" value="PROKAR_LIPOPROTEIN"/>
    <property type="match status" value="1"/>
</dbReference>
<evidence type="ECO:0000313" key="3">
    <source>
        <dbReference type="Proteomes" id="UP000001351"/>
    </source>
</evidence>
<dbReference type="EMBL" id="CP002271">
    <property type="protein sequence ID" value="ADO73478.1"/>
    <property type="molecule type" value="Genomic_DNA"/>
</dbReference>
<keyword evidence="3" id="KW-1185">Reference proteome</keyword>
<name>E3FVT8_STIAD</name>
<protein>
    <recommendedName>
        <fullName evidence="4">Lipoprotein</fullName>
    </recommendedName>
</protein>
<dbReference type="Proteomes" id="UP000001351">
    <property type="component" value="Chromosome"/>
</dbReference>
<evidence type="ECO:0008006" key="4">
    <source>
        <dbReference type="Google" id="ProtNLM"/>
    </source>
</evidence>
<dbReference type="KEGG" id="sur:STAUR_5716"/>
<dbReference type="STRING" id="378806.STAUR_5716"/>
<sequence length="149" mass="14623">MKLVKGILFALSVVAMSACGTQAEMSAAQEGEAALSQQESRQEVGTLAALDCSVSIQCSNGTTRSCSGSSGACSASASGSGSVTCNGVTSSCALTLCSCRADGCCNNTCAADPDCGLSNCPQGAACSSNTQCGSNGRCVSGQCMCLIEP</sequence>
<feature type="chain" id="PRO_5003170006" description="Lipoprotein" evidence="1">
    <location>
        <begin position="18"/>
        <end position="149"/>
    </location>
</feature>
<evidence type="ECO:0000313" key="2">
    <source>
        <dbReference type="EMBL" id="ADO73478.1"/>
    </source>
</evidence>
<accession>E3FVT8</accession>
<dbReference type="HOGENOM" id="CLU_146746_0_0_7"/>
<evidence type="ECO:0000256" key="1">
    <source>
        <dbReference type="SAM" id="SignalP"/>
    </source>
</evidence>